<evidence type="ECO:0000313" key="2">
    <source>
        <dbReference type="EMBL" id="CAD5208662.1"/>
    </source>
</evidence>
<evidence type="ECO:0000313" key="5">
    <source>
        <dbReference type="WBParaSite" id="BXY_0845200.1"/>
    </source>
</evidence>
<dbReference type="SUPFAM" id="SSF54695">
    <property type="entry name" value="POZ domain"/>
    <property type="match status" value="1"/>
</dbReference>
<dbReference type="Proteomes" id="UP000659654">
    <property type="component" value="Unassembled WGS sequence"/>
</dbReference>
<sequence length="286" mass="32938">MKHHLGFCSGRCQSSRQKYLQDQINVLKDRVNQNREVPYEFYGNPDVSDFQIQADGKTFHVTKNQLALKSKVFKRMFTIDMKEKTEGVMRIDADAESVGAMLEYIYMFRKVKGNELARKVVQLAHCYEIDDLKEQCELEILETLTVNDAEESLLLASQLRLPLVFLKCNEFLFFNFIDFCGTPISLTPPSLYFNLAGDCVSYLTITNHSQFPIVFKLYVTKPSESLTDYQIVSPNKSLTLSPSRFAKYNKSSTTGEVYFTSYVHDSTDYDLLHILPNTRCLPIDIF</sequence>
<gene>
    <name evidence="2" type="ORF">BXYJ_LOCUS898</name>
</gene>
<name>A0A1I7S616_BURXY</name>
<proteinExistence type="predicted"/>
<accession>A0A1I7S616</accession>
<dbReference type="Gene3D" id="3.30.710.10">
    <property type="entry name" value="Potassium Channel Kv1.1, Chain A"/>
    <property type="match status" value="1"/>
</dbReference>
<dbReference type="OrthoDB" id="6359816at2759"/>
<evidence type="ECO:0000313" key="4">
    <source>
        <dbReference type="Proteomes" id="UP000659654"/>
    </source>
</evidence>
<evidence type="ECO:0000259" key="1">
    <source>
        <dbReference type="PROSITE" id="PS50097"/>
    </source>
</evidence>
<dbReference type="SUPFAM" id="SSF49354">
    <property type="entry name" value="PapD-like"/>
    <property type="match status" value="1"/>
</dbReference>
<dbReference type="Proteomes" id="UP000095284">
    <property type="component" value="Unplaced"/>
</dbReference>
<organism evidence="3 5">
    <name type="scientific">Bursaphelenchus xylophilus</name>
    <name type="common">Pinewood nematode worm</name>
    <name type="synonym">Aphelenchoides xylophilus</name>
    <dbReference type="NCBI Taxonomy" id="6326"/>
    <lineage>
        <taxon>Eukaryota</taxon>
        <taxon>Metazoa</taxon>
        <taxon>Ecdysozoa</taxon>
        <taxon>Nematoda</taxon>
        <taxon>Chromadorea</taxon>
        <taxon>Rhabditida</taxon>
        <taxon>Tylenchina</taxon>
        <taxon>Tylenchomorpha</taxon>
        <taxon>Aphelenchoidea</taxon>
        <taxon>Aphelenchoididae</taxon>
        <taxon>Bursaphelenchus</taxon>
    </lineage>
</organism>
<dbReference type="InterPro" id="IPR008962">
    <property type="entry name" value="PapD-like_sf"/>
</dbReference>
<dbReference type="PROSITE" id="PS50097">
    <property type="entry name" value="BTB"/>
    <property type="match status" value="1"/>
</dbReference>
<dbReference type="SMART" id="SM00225">
    <property type="entry name" value="BTB"/>
    <property type="match status" value="1"/>
</dbReference>
<dbReference type="AlphaFoldDB" id="A0A1I7S616"/>
<dbReference type="Proteomes" id="UP000582659">
    <property type="component" value="Unassembled WGS sequence"/>
</dbReference>
<dbReference type="CDD" id="cd18186">
    <property type="entry name" value="BTB_POZ_ZBTB_KLHL-like"/>
    <property type="match status" value="1"/>
</dbReference>
<dbReference type="SMR" id="A0A1I7S616"/>
<dbReference type="InterPro" id="IPR000210">
    <property type="entry name" value="BTB/POZ_dom"/>
</dbReference>
<feature type="domain" description="BTB" evidence="1">
    <location>
        <begin position="48"/>
        <end position="106"/>
    </location>
</feature>
<reference evidence="5" key="1">
    <citation type="submission" date="2016-11" db="UniProtKB">
        <authorList>
            <consortium name="WormBaseParasite"/>
        </authorList>
    </citation>
    <scope>IDENTIFICATION</scope>
</reference>
<reference evidence="2" key="2">
    <citation type="submission" date="2020-09" db="EMBL/GenBank/DDBJ databases">
        <authorList>
            <person name="Kikuchi T."/>
        </authorList>
    </citation>
    <scope>NUCLEOTIDE SEQUENCE</scope>
    <source>
        <strain evidence="2">Ka4C1</strain>
    </source>
</reference>
<dbReference type="InterPro" id="IPR011333">
    <property type="entry name" value="SKP1/BTB/POZ_sf"/>
</dbReference>
<dbReference type="WBParaSite" id="BXY_0845200.1">
    <property type="protein sequence ID" value="BXY_0845200.1"/>
    <property type="gene ID" value="BXY_0845200"/>
</dbReference>
<dbReference type="Pfam" id="PF00651">
    <property type="entry name" value="BTB"/>
    <property type="match status" value="1"/>
</dbReference>
<dbReference type="PANTHER" id="PTHR24413">
    <property type="entry name" value="SPECKLE-TYPE POZ PROTEIN"/>
    <property type="match status" value="1"/>
</dbReference>
<protein>
    <submittedName>
        <fullName evidence="2">(pine wood nematode) hypothetical protein</fullName>
    </submittedName>
    <submittedName>
        <fullName evidence="5">BTB domain-containing protein</fullName>
    </submittedName>
</protein>
<dbReference type="EMBL" id="CAJFCV020000001">
    <property type="protein sequence ID" value="CAG9082390.1"/>
    <property type="molecule type" value="Genomic_DNA"/>
</dbReference>
<evidence type="ECO:0000313" key="3">
    <source>
        <dbReference type="Proteomes" id="UP000095284"/>
    </source>
</evidence>
<keyword evidence="4" id="KW-1185">Reference proteome</keyword>
<dbReference type="EMBL" id="CAJFDI010000001">
    <property type="protein sequence ID" value="CAD5208662.1"/>
    <property type="molecule type" value="Genomic_DNA"/>
</dbReference>